<dbReference type="GO" id="GO:0006281">
    <property type="term" value="P:DNA repair"/>
    <property type="evidence" value="ECO:0007669"/>
    <property type="project" value="UniProtKB-KW"/>
</dbReference>
<dbReference type="InterPro" id="IPR036895">
    <property type="entry name" value="Uracil-DNA_glycosylase-like_sf"/>
</dbReference>
<evidence type="ECO:0000256" key="10">
    <source>
        <dbReference type="ARBA" id="ARBA00023014"/>
    </source>
</evidence>
<dbReference type="PANTHER" id="PTHR33693">
    <property type="entry name" value="TYPE-5 URACIL-DNA GLYCOSYLASE"/>
    <property type="match status" value="1"/>
</dbReference>
<evidence type="ECO:0000256" key="11">
    <source>
        <dbReference type="ARBA" id="ARBA00023204"/>
    </source>
</evidence>
<evidence type="ECO:0000256" key="2">
    <source>
        <dbReference type="ARBA" id="ARBA00006521"/>
    </source>
</evidence>
<dbReference type="Gene3D" id="3.40.470.10">
    <property type="entry name" value="Uracil-DNA glycosylase-like domain"/>
    <property type="match status" value="1"/>
</dbReference>
<dbReference type="SMART" id="SM00986">
    <property type="entry name" value="UDG"/>
    <property type="match status" value="1"/>
</dbReference>
<dbReference type="InterPro" id="IPR051536">
    <property type="entry name" value="UDG_Type-4/5"/>
</dbReference>
<evidence type="ECO:0000313" key="13">
    <source>
        <dbReference type="EMBL" id="PJK27542.1"/>
    </source>
</evidence>
<evidence type="ECO:0000256" key="5">
    <source>
        <dbReference type="ARBA" id="ARBA00022485"/>
    </source>
</evidence>
<dbReference type="NCBIfam" id="TIGR00758">
    <property type="entry name" value="UDG_fam4"/>
    <property type="match status" value="1"/>
</dbReference>
<dbReference type="PANTHER" id="PTHR33693:SF1">
    <property type="entry name" value="TYPE-4 URACIL-DNA GLYCOSYLASE"/>
    <property type="match status" value="1"/>
</dbReference>
<evidence type="ECO:0000256" key="3">
    <source>
        <dbReference type="ARBA" id="ARBA00012030"/>
    </source>
</evidence>
<dbReference type="EMBL" id="PHIG01000063">
    <property type="protein sequence ID" value="PJK27542.1"/>
    <property type="molecule type" value="Genomic_DNA"/>
</dbReference>
<comment type="similarity">
    <text evidence="2">Belongs to the uracil-DNA glycosylase (UDG) superfamily. Type 4 (UDGa) family.</text>
</comment>
<evidence type="ECO:0000259" key="12">
    <source>
        <dbReference type="SMART" id="SM00986"/>
    </source>
</evidence>
<protein>
    <recommendedName>
        <fullName evidence="4">Type-4 uracil-DNA glycosylase</fullName>
        <ecNumber evidence="3">3.2.2.27</ecNumber>
    </recommendedName>
</protein>
<evidence type="ECO:0000256" key="8">
    <source>
        <dbReference type="ARBA" id="ARBA00022801"/>
    </source>
</evidence>
<dbReference type="SUPFAM" id="SSF52141">
    <property type="entry name" value="Uracil-DNA glycosylase-like"/>
    <property type="match status" value="1"/>
</dbReference>
<evidence type="ECO:0000256" key="6">
    <source>
        <dbReference type="ARBA" id="ARBA00022723"/>
    </source>
</evidence>
<evidence type="ECO:0000256" key="4">
    <source>
        <dbReference type="ARBA" id="ARBA00019403"/>
    </source>
</evidence>
<keyword evidence="8" id="KW-0378">Hydrolase</keyword>
<comment type="caution">
    <text evidence="13">The sequence shown here is derived from an EMBL/GenBank/DDBJ whole genome shotgun (WGS) entry which is preliminary data.</text>
</comment>
<dbReference type="GO" id="GO:0004844">
    <property type="term" value="F:uracil DNA N-glycosylase activity"/>
    <property type="evidence" value="ECO:0007669"/>
    <property type="project" value="UniProtKB-EC"/>
</dbReference>
<gene>
    <name evidence="13" type="ORF">CVT23_21760</name>
</gene>
<comment type="catalytic activity">
    <reaction evidence="1">
        <text>Hydrolyzes single-stranded DNA or mismatched double-stranded DNA and polynucleotides, releasing free uracil.</text>
        <dbReference type="EC" id="3.2.2.27"/>
    </reaction>
</comment>
<keyword evidence="9" id="KW-0408">Iron</keyword>
<dbReference type="InterPro" id="IPR005122">
    <property type="entry name" value="Uracil-DNA_glycosylase-like"/>
</dbReference>
<dbReference type="Proteomes" id="UP000229498">
    <property type="component" value="Unassembled WGS sequence"/>
</dbReference>
<reference evidence="13 14" key="1">
    <citation type="submission" date="2017-11" db="EMBL/GenBank/DDBJ databases">
        <title>Draft genome sequence of Rhizobiales bacterium SY3-13.</title>
        <authorList>
            <person name="Sun C."/>
        </authorList>
    </citation>
    <scope>NUCLEOTIDE SEQUENCE [LARGE SCALE GENOMIC DNA]</scope>
    <source>
        <strain evidence="13 14">SY3-13</strain>
    </source>
</reference>
<keyword evidence="10" id="KW-0411">Iron-sulfur</keyword>
<dbReference type="RefSeq" id="WP_109795255.1">
    <property type="nucleotide sequence ID" value="NZ_PHIG01000063.1"/>
</dbReference>
<evidence type="ECO:0000256" key="9">
    <source>
        <dbReference type="ARBA" id="ARBA00023004"/>
    </source>
</evidence>
<accession>A0A2M9FVP8</accession>
<organism evidence="13 14">
    <name type="scientific">Minwuia thermotolerans</name>
    <dbReference type="NCBI Taxonomy" id="2056226"/>
    <lineage>
        <taxon>Bacteria</taxon>
        <taxon>Pseudomonadati</taxon>
        <taxon>Pseudomonadota</taxon>
        <taxon>Alphaproteobacteria</taxon>
        <taxon>Minwuiales</taxon>
        <taxon>Minwuiaceae</taxon>
        <taxon>Minwuia</taxon>
    </lineage>
</organism>
<dbReference type="OrthoDB" id="5290748at2"/>
<name>A0A2M9FVP8_9PROT</name>
<dbReference type="CDD" id="cd10030">
    <property type="entry name" value="UDG-F4_TTUDGA_SPO1dp_like"/>
    <property type="match status" value="1"/>
</dbReference>
<keyword evidence="6" id="KW-0479">Metal-binding</keyword>
<keyword evidence="11" id="KW-0234">DNA repair</keyword>
<evidence type="ECO:0000256" key="7">
    <source>
        <dbReference type="ARBA" id="ARBA00022763"/>
    </source>
</evidence>
<dbReference type="Pfam" id="PF03167">
    <property type="entry name" value="UDG"/>
    <property type="match status" value="1"/>
</dbReference>
<dbReference type="AlphaFoldDB" id="A0A2M9FVP8"/>
<keyword evidence="14" id="KW-1185">Reference proteome</keyword>
<dbReference type="InterPro" id="IPR005273">
    <property type="entry name" value="Ura-DNA_glyco_family4"/>
</dbReference>
<evidence type="ECO:0000313" key="14">
    <source>
        <dbReference type="Proteomes" id="UP000229498"/>
    </source>
</evidence>
<dbReference type="SMART" id="SM00987">
    <property type="entry name" value="UreE_C"/>
    <property type="match status" value="1"/>
</dbReference>
<evidence type="ECO:0000256" key="1">
    <source>
        <dbReference type="ARBA" id="ARBA00001400"/>
    </source>
</evidence>
<keyword evidence="5" id="KW-0004">4Fe-4S</keyword>
<keyword evidence="7" id="KW-0227">DNA damage</keyword>
<sequence length="277" mass="30378">MDDREARFKSDLAVLQFYVDAGVDVAIEAEPHDRLAPPPPVPAPQVEDVRPARVVTAGTPRQTPASEIDSDRRAVASAQRIAPACETLEDLRAALEQFEGLAIRQTATQLVFADGNPEAEIMIIGEAPGREEDRHGKPFIGEAGRLLDRMLGAIGLDRDSVYITNTILWRPPGNRKPNPAEIQAMLPFLKRHIELVRPKVMVLAGGTALSALYDVEARITRERGKWRVYEASFGPAPVLPIFHPAYLLRNPAAKKESWSDLLALQAKCAELGITGQT</sequence>
<dbReference type="GO" id="GO:0046872">
    <property type="term" value="F:metal ion binding"/>
    <property type="evidence" value="ECO:0007669"/>
    <property type="project" value="UniProtKB-KW"/>
</dbReference>
<dbReference type="EC" id="3.2.2.27" evidence="3"/>
<proteinExistence type="inferred from homology"/>
<feature type="domain" description="Uracil-DNA glycosylase-like" evidence="12">
    <location>
        <begin position="112"/>
        <end position="262"/>
    </location>
</feature>
<dbReference type="GO" id="GO:0051539">
    <property type="term" value="F:4 iron, 4 sulfur cluster binding"/>
    <property type="evidence" value="ECO:0007669"/>
    <property type="project" value="UniProtKB-KW"/>
</dbReference>